<dbReference type="EMBL" id="DRMJ01000392">
    <property type="protein sequence ID" value="HHL43458.1"/>
    <property type="molecule type" value="Genomic_DNA"/>
</dbReference>
<evidence type="ECO:0000313" key="2">
    <source>
        <dbReference type="EMBL" id="HHL43458.1"/>
    </source>
</evidence>
<evidence type="ECO:0000256" key="1">
    <source>
        <dbReference type="SAM" id="MobiDB-lite"/>
    </source>
</evidence>
<dbReference type="Proteomes" id="UP000885830">
    <property type="component" value="Unassembled WGS sequence"/>
</dbReference>
<organism evidence="2">
    <name type="scientific">Hellea balneolensis</name>
    <dbReference type="NCBI Taxonomy" id="287478"/>
    <lineage>
        <taxon>Bacteria</taxon>
        <taxon>Pseudomonadati</taxon>
        <taxon>Pseudomonadota</taxon>
        <taxon>Alphaproteobacteria</taxon>
        <taxon>Maricaulales</taxon>
        <taxon>Robiginitomaculaceae</taxon>
        <taxon>Hellea</taxon>
    </lineage>
</organism>
<comment type="caution">
    <text evidence="2">The sequence shown here is derived from an EMBL/GenBank/DDBJ whole genome shotgun (WGS) entry which is preliminary data.</text>
</comment>
<reference evidence="2" key="1">
    <citation type="journal article" date="2020" name="mSystems">
        <title>Genome- and Community-Level Interaction Insights into Carbon Utilization and Element Cycling Functions of Hydrothermarchaeota in Hydrothermal Sediment.</title>
        <authorList>
            <person name="Zhou Z."/>
            <person name="Liu Y."/>
            <person name="Xu W."/>
            <person name="Pan J."/>
            <person name="Luo Z.H."/>
            <person name="Li M."/>
        </authorList>
    </citation>
    <scope>NUCLEOTIDE SEQUENCE [LARGE SCALE GENOMIC DNA]</scope>
    <source>
        <strain evidence="2">HyVt-485</strain>
    </source>
</reference>
<protein>
    <submittedName>
        <fullName evidence="2">Uncharacterized protein</fullName>
    </submittedName>
</protein>
<name>A0A7C5QX01_9PROT</name>
<feature type="region of interest" description="Disordered" evidence="1">
    <location>
        <begin position="71"/>
        <end position="113"/>
    </location>
</feature>
<proteinExistence type="predicted"/>
<accession>A0A7C5QX01</accession>
<gene>
    <name evidence="2" type="ORF">ENJ42_07570</name>
</gene>
<sequence>MSESYRVRHKCRRQENLRVFIPKQRIEAARDTGLVVYLQPRSGLEETLALPPSYLQGFYMAAYTPLGERLTLVEPPQPPNVRQQALLGEPRRSGPPKPQPDKTKPIVYGETQP</sequence>
<dbReference type="AlphaFoldDB" id="A0A7C5QX01"/>